<keyword evidence="3" id="KW-1185">Reference proteome</keyword>
<dbReference type="EMBL" id="CATOUU010001125">
    <property type="protein sequence ID" value="CAI9973707.1"/>
    <property type="molecule type" value="Genomic_DNA"/>
</dbReference>
<name>A0AA86V2K9_9EUKA</name>
<evidence type="ECO:0000313" key="1">
    <source>
        <dbReference type="EMBL" id="CAI9973707.1"/>
    </source>
</evidence>
<dbReference type="Gene3D" id="2.160.20.110">
    <property type="match status" value="1"/>
</dbReference>
<dbReference type="AlphaFoldDB" id="A0AA86V2K9"/>
<proteinExistence type="predicted"/>
<evidence type="ECO:0000313" key="3">
    <source>
        <dbReference type="Proteomes" id="UP001642409"/>
    </source>
</evidence>
<reference evidence="2 3" key="2">
    <citation type="submission" date="2024-07" db="EMBL/GenBank/DDBJ databases">
        <authorList>
            <person name="Akdeniz Z."/>
        </authorList>
    </citation>
    <scope>NUCLEOTIDE SEQUENCE [LARGE SCALE GENOMIC DNA]</scope>
</reference>
<evidence type="ECO:0000313" key="2">
    <source>
        <dbReference type="EMBL" id="CAL6000905.1"/>
    </source>
</evidence>
<organism evidence="1">
    <name type="scientific">Hexamita inflata</name>
    <dbReference type="NCBI Taxonomy" id="28002"/>
    <lineage>
        <taxon>Eukaryota</taxon>
        <taxon>Metamonada</taxon>
        <taxon>Diplomonadida</taxon>
        <taxon>Hexamitidae</taxon>
        <taxon>Hexamitinae</taxon>
        <taxon>Hexamita</taxon>
    </lineage>
</organism>
<dbReference type="EMBL" id="CAXDID020000042">
    <property type="protein sequence ID" value="CAL6000905.1"/>
    <property type="molecule type" value="Genomic_DNA"/>
</dbReference>
<protein>
    <submittedName>
        <fullName evidence="1">Uncharacterized protein</fullName>
    </submittedName>
</protein>
<reference evidence="1" key="1">
    <citation type="submission" date="2023-06" db="EMBL/GenBank/DDBJ databases">
        <authorList>
            <person name="Kurt Z."/>
        </authorList>
    </citation>
    <scope>NUCLEOTIDE SEQUENCE</scope>
</reference>
<comment type="caution">
    <text evidence="1">The sequence shown here is derived from an EMBL/GenBank/DDBJ whole genome shotgun (WGS) entry which is preliminary data.</text>
</comment>
<sequence length="663" mass="71793">MIIQINCTNSYGYAIVNGSCIQSSCSILGQQRINGICQCTIINSIVKDGSCICPVNSQEIGSVCVCTIIGSSIQNGVCTCSTFGAFVNNSSCTCGVGALNISNTCTCPVNSSMVNYTCFCNAIYGQQIINGTCQCPFGYSIVDNSCQQTSYQIDLVNLALQCSQQLFTQKFNILSVTNSIAQSNFSVGFVFESTNVINNAFVDIQDNVYTTNILPLFQSQNAFMNVKIQYGTQLSLNTGSFILTQSTYLTINQMNIISKFGKQITVNTAQQLNILTSSSTYANIKNLLVNLSITSSNGNITLVDCINDIFNITGYQVLGIYNTTQTTALISIQINTVAVNVNQINFKPSIYNVGNGSSYLFSQVVNSASTLKICNLIVVIGNNSLFQILGSISTTEFYSIYYQFGGIIAYIANNSQIVTIDNIIFDSYQNFSTSYVTYSGFLVGNIKSITSSITILNVCFQQNITSNTLKFGYFGLIGRNQANISIQNASISFYCQGAYFWNHGIIGLQDSSLYAEVLNLKVSVRVISAVSAGSIIGFDKANNCIILNTYVTKVDNSGSSQVGGFIGFQYSTVSIKDSTLTNSNISSTKYVGGFVSYCQSNLHLNNSSIQFVRFSGSSFGIIVGYNNGGTYSFINSVAFNNYINNNLQNDCLVLSNTWSITGC</sequence>
<dbReference type="Proteomes" id="UP001642409">
    <property type="component" value="Unassembled WGS sequence"/>
</dbReference>
<gene>
    <name evidence="2" type="ORF">HINF_LOCUS17023</name>
    <name evidence="1" type="ORF">HINF_LOCUS61352</name>
</gene>
<accession>A0AA86V2K9</accession>